<dbReference type="InterPro" id="IPR007497">
    <property type="entry name" value="SIMPL/DUF541"/>
</dbReference>
<dbReference type="Gene3D" id="3.30.70.2970">
    <property type="entry name" value="Protein of unknown function (DUF541), domain 2"/>
    <property type="match status" value="1"/>
</dbReference>
<evidence type="ECO:0000313" key="1">
    <source>
        <dbReference type="EMBL" id="MFC7325190.1"/>
    </source>
</evidence>
<dbReference type="AlphaFoldDB" id="A0ABD6AMI9"/>
<dbReference type="Pfam" id="PF04402">
    <property type="entry name" value="SIMPL"/>
    <property type="match status" value="1"/>
</dbReference>
<accession>A0ABD6AMI9</accession>
<dbReference type="PANTHER" id="PTHR34387">
    <property type="entry name" value="SLR1258 PROTEIN"/>
    <property type="match status" value="1"/>
</dbReference>
<dbReference type="Gene3D" id="3.30.110.170">
    <property type="entry name" value="Protein of unknown function (DUF541), domain 1"/>
    <property type="match status" value="1"/>
</dbReference>
<dbReference type="Proteomes" id="UP001596545">
    <property type="component" value="Unassembled WGS sequence"/>
</dbReference>
<organism evidence="1 2">
    <name type="scientific">Halorubrum rutilum</name>
    <dbReference type="NCBI Taxonomy" id="1364933"/>
    <lineage>
        <taxon>Archaea</taxon>
        <taxon>Methanobacteriati</taxon>
        <taxon>Methanobacteriota</taxon>
        <taxon>Stenosarchaea group</taxon>
        <taxon>Halobacteria</taxon>
        <taxon>Halobacteriales</taxon>
        <taxon>Haloferacaceae</taxon>
        <taxon>Halorubrum</taxon>
    </lineage>
</organism>
<evidence type="ECO:0000313" key="2">
    <source>
        <dbReference type="Proteomes" id="UP001596545"/>
    </source>
</evidence>
<comment type="caution">
    <text evidence="1">The sequence shown here is derived from an EMBL/GenBank/DDBJ whole genome shotgun (WGS) entry which is preliminary data.</text>
</comment>
<keyword evidence="2" id="KW-1185">Reference proteome</keyword>
<dbReference type="RefSeq" id="WP_256407928.1">
    <property type="nucleotide sequence ID" value="NZ_JANHDN010000002.1"/>
</dbReference>
<name>A0ABD6AMI9_9EURY</name>
<sequence>MDRKLATAAGLALLVALAGCAGLAGTTGDGGPGANAPGEALDRSIEVTATGEATAEPDRATLVVAVTATGDDSAAVRDELSAADESLRAALTDWGLTEDDIRTERYDVRESFETRDDPNRTTYRGVHSYELTVDDVAAVGEVVDVAIGAGADEVERIEFGLSEERESEVRAAAIENAMANADADAAVLANSSGLEVTGAYSVSTADAGVTPYRVAEAATADAGGGDAATGIETGDVSVRVSVNVVYGAEQA</sequence>
<dbReference type="PROSITE" id="PS51257">
    <property type="entry name" value="PROKAR_LIPOPROTEIN"/>
    <property type="match status" value="1"/>
</dbReference>
<dbReference type="InterPro" id="IPR052022">
    <property type="entry name" value="26kDa_periplasmic_antigen"/>
</dbReference>
<dbReference type="PANTHER" id="PTHR34387:SF2">
    <property type="entry name" value="SLR1258 PROTEIN"/>
    <property type="match status" value="1"/>
</dbReference>
<protein>
    <submittedName>
        <fullName evidence="1">SIMPL domain-containing protein</fullName>
    </submittedName>
</protein>
<gene>
    <name evidence="1" type="ORF">ACFQMF_11435</name>
</gene>
<reference evidence="1 2" key="1">
    <citation type="journal article" date="2019" name="Int. J. Syst. Evol. Microbiol.">
        <title>The Global Catalogue of Microorganisms (GCM) 10K type strain sequencing project: providing services to taxonomists for standard genome sequencing and annotation.</title>
        <authorList>
            <consortium name="The Broad Institute Genomics Platform"/>
            <consortium name="The Broad Institute Genome Sequencing Center for Infectious Disease"/>
            <person name="Wu L."/>
            <person name="Ma J."/>
        </authorList>
    </citation>
    <scope>NUCLEOTIDE SEQUENCE [LARGE SCALE GENOMIC DNA]</scope>
    <source>
        <strain evidence="1 2">CGMCC 1.12554</strain>
    </source>
</reference>
<proteinExistence type="predicted"/>
<dbReference type="EMBL" id="JBHTBL010000011">
    <property type="protein sequence ID" value="MFC7325190.1"/>
    <property type="molecule type" value="Genomic_DNA"/>
</dbReference>